<evidence type="ECO:0000313" key="3">
    <source>
        <dbReference type="Proteomes" id="UP001589733"/>
    </source>
</evidence>
<dbReference type="EMBL" id="JBHLYR010000010">
    <property type="protein sequence ID" value="MFB9990954.1"/>
    <property type="molecule type" value="Genomic_DNA"/>
</dbReference>
<gene>
    <name evidence="2" type="ORF">ACFFLM_03015</name>
</gene>
<evidence type="ECO:0008006" key="4">
    <source>
        <dbReference type="Google" id="ProtNLM"/>
    </source>
</evidence>
<keyword evidence="3" id="KW-1185">Reference proteome</keyword>
<proteinExistence type="predicted"/>
<keyword evidence="1" id="KW-0472">Membrane</keyword>
<organism evidence="2 3">
    <name type="scientific">Deinococcus oregonensis</name>
    <dbReference type="NCBI Taxonomy" id="1805970"/>
    <lineage>
        <taxon>Bacteria</taxon>
        <taxon>Thermotogati</taxon>
        <taxon>Deinococcota</taxon>
        <taxon>Deinococci</taxon>
        <taxon>Deinococcales</taxon>
        <taxon>Deinococcaceae</taxon>
        <taxon>Deinococcus</taxon>
    </lineage>
</organism>
<keyword evidence="1" id="KW-0812">Transmembrane</keyword>
<accession>A0ABV6ATY0</accession>
<evidence type="ECO:0000313" key="2">
    <source>
        <dbReference type="EMBL" id="MFB9990954.1"/>
    </source>
</evidence>
<comment type="caution">
    <text evidence="2">The sequence shown here is derived from an EMBL/GenBank/DDBJ whole genome shotgun (WGS) entry which is preliminary data.</text>
</comment>
<dbReference type="RefSeq" id="WP_380005410.1">
    <property type="nucleotide sequence ID" value="NZ_JBHLYR010000010.1"/>
</dbReference>
<name>A0ABV6ATY0_9DEIO</name>
<sequence>MGVDSAGNDLRVPQQVDMLEQQFKATLDPLLSAPGGQFHAAQLNDDTLVLDAVHARWRILQGVSPDAFEAVTPDGQRGTVLVVEGDGSRRHPYPPFTDLEWWVLEDWPEDSWTDLTQAVDRKPLFPPELRPDQHVFQPESPRDPPATRPASVGGWVVFLIAFSVLAVLTAFGTHALLWSLAGGWQLLWALPGVFFLAVGAFGLGRMLLSLQSMPASSSLVPALNHLNVDCADHLTIGRPFEVTVQASRLGESPLPSTVWARVMRYTAKDDHSRPLAYAEGSPEVQGLNVTYCLTVHSTRRHAVDLLGDAAPSLWALELTDGSETYYRVLLNAPPLLVPLRQLYWPDKPTQISALLSGGEHELILKAYNGEAASSGLARHGGALYDDDLTEAETRAVFTVSIHEVVTAAWKSGWIDTLLRTGSPEGNGALRLVLEENEYRVRDVERFWQQVLYASPDARKSLEAFLVRQSWAQWLDGTDGLLAKRTRPDLEDHPQAH</sequence>
<feature type="transmembrane region" description="Helical" evidence="1">
    <location>
        <begin position="186"/>
        <end position="208"/>
    </location>
</feature>
<protein>
    <recommendedName>
        <fullName evidence="4">DUF2207 domain-containing protein</fullName>
    </recommendedName>
</protein>
<reference evidence="2 3" key="1">
    <citation type="submission" date="2024-09" db="EMBL/GenBank/DDBJ databases">
        <authorList>
            <person name="Sun Q."/>
            <person name="Mori K."/>
        </authorList>
    </citation>
    <scope>NUCLEOTIDE SEQUENCE [LARGE SCALE GENOMIC DNA]</scope>
    <source>
        <strain evidence="2 3">JCM 13503</strain>
    </source>
</reference>
<keyword evidence="1" id="KW-1133">Transmembrane helix</keyword>
<feature type="transmembrane region" description="Helical" evidence="1">
    <location>
        <begin position="152"/>
        <end position="180"/>
    </location>
</feature>
<evidence type="ECO:0000256" key="1">
    <source>
        <dbReference type="SAM" id="Phobius"/>
    </source>
</evidence>
<dbReference type="Proteomes" id="UP001589733">
    <property type="component" value="Unassembled WGS sequence"/>
</dbReference>